<dbReference type="InterPro" id="IPR026960">
    <property type="entry name" value="RVT-Znf"/>
</dbReference>
<gene>
    <name evidence="3" type="ORF">SLEP1_g44920</name>
</gene>
<protein>
    <recommendedName>
        <fullName evidence="5">Reverse transcriptase domain-containing protein</fullName>
    </recommendedName>
</protein>
<name>A0AAV5LHL8_9ROSI</name>
<dbReference type="InterPro" id="IPR043502">
    <property type="entry name" value="DNA/RNA_pol_sf"/>
</dbReference>
<evidence type="ECO:0000259" key="2">
    <source>
        <dbReference type="Pfam" id="PF13966"/>
    </source>
</evidence>
<feature type="domain" description="Reverse transcriptase" evidence="1">
    <location>
        <begin position="2"/>
        <end position="149"/>
    </location>
</feature>
<keyword evidence="4" id="KW-1185">Reference proteome</keyword>
<reference evidence="3 4" key="1">
    <citation type="journal article" date="2021" name="Commun. Biol.">
        <title>The genome of Shorea leprosula (Dipterocarpaceae) highlights the ecological relevance of drought in aseasonal tropical rainforests.</title>
        <authorList>
            <person name="Ng K.K.S."/>
            <person name="Kobayashi M.J."/>
            <person name="Fawcett J.A."/>
            <person name="Hatakeyama M."/>
            <person name="Paape T."/>
            <person name="Ng C.H."/>
            <person name="Ang C.C."/>
            <person name="Tnah L.H."/>
            <person name="Lee C.T."/>
            <person name="Nishiyama T."/>
            <person name="Sese J."/>
            <person name="O'Brien M.J."/>
            <person name="Copetti D."/>
            <person name="Mohd Noor M.I."/>
            <person name="Ong R.C."/>
            <person name="Putra M."/>
            <person name="Sireger I.Z."/>
            <person name="Indrioko S."/>
            <person name="Kosugi Y."/>
            <person name="Izuno A."/>
            <person name="Isagi Y."/>
            <person name="Lee S.L."/>
            <person name="Shimizu K.K."/>
        </authorList>
    </citation>
    <scope>NUCLEOTIDE SEQUENCE [LARGE SCALE GENOMIC DNA]</scope>
    <source>
        <strain evidence="3">214</strain>
    </source>
</reference>
<organism evidence="3 4">
    <name type="scientific">Rubroshorea leprosula</name>
    <dbReference type="NCBI Taxonomy" id="152421"/>
    <lineage>
        <taxon>Eukaryota</taxon>
        <taxon>Viridiplantae</taxon>
        <taxon>Streptophyta</taxon>
        <taxon>Embryophyta</taxon>
        <taxon>Tracheophyta</taxon>
        <taxon>Spermatophyta</taxon>
        <taxon>Magnoliopsida</taxon>
        <taxon>eudicotyledons</taxon>
        <taxon>Gunneridae</taxon>
        <taxon>Pentapetalae</taxon>
        <taxon>rosids</taxon>
        <taxon>malvids</taxon>
        <taxon>Malvales</taxon>
        <taxon>Dipterocarpaceae</taxon>
        <taxon>Rubroshorea</taxon>
    </lineage>
</organism>
<dbReference type="Pfam" id="PF13966">
    <property type="entry name" value="zf-RVT"/>
    <property type="match status" value="1"/>
</dbReference>
<evidence type="ECO:0000313" key="4">
    <source>
        <dbReference type="Proteomes" id="UP001054252"/>
    </source>
</evidence>
<evidence type="ECO:0008006" key="5">
    <source>
        <dbReference type="Google" id="ProtNLM"/>
    </source>
</evidence>
<comment type="caution">
    <text evidence="3">The sequence shown here is derived from an EMBL/GenBank/DDBJ whole genome shotgun (WGS) entry which is preliminary data.</text>
</comment>
<dbReference type="Proteomes" id="UP001054252">
    <property type="component" value="Unassembled WGS sequence"/>
</dbReference>
<proteinExistence type="predicted"/>
<dbReference type="InterPro" id="IPR000477">
    <property type="entry name" value="RT_dom"/>
</dbReference>
<accession>A0AAV5LHL8</accession>
<dbReference type="EMBL" id="BPVZ01000118">
    <property type="protein sequence ID" value="GKV36829.1"/>
    <property type="molecule type" value="Genomic_DNA"/>
</dbReference>
<dbReference type="SUPFAM" id="SSF56672">
    <property type="entry name" value="DNA/RNA polymerases"/>
    <property type="match status" value="1"/>
</dbReference>
<dbReference type="Pfam" id="PF00078">
    <property type="entry name" value="RVT_1"/>
    <property type="match status" value="1"/>
</dbReference>
<evidence type="ECO:0000313" key="3">
    <source>
        <dbReference type="EMBL" id="GKV36829.1"/>
    </source>
</evidence>
<dbReference type="PANTHER" id="PTHR33116">
    <property type="entry name" value="REVERSE TRANSCRIPTASE ZINC-BINDING DOMAIN-CONTAINING PROTEIN-RELATED-RELATED"/>
    <property type="match status" value="1"/>
</dbReference>
<dbReference type="AlphaFoldDB" id="A0AAV5LHL8"/>
<evidence type="ECO:0000259" key="1">
    <source>
        <dbReference type="Pfam" id="PF00078"/>
    </source>
</evidence>
<sequence>MSDLRPISLCNVIYRILTKALANWFTQVLQHVISLEQRAFLPNRLITDNAMIAFEVLHYMHNKGRRKRGWQAVKLDMSKAFDRVEWSYLVQVMRAFGFVEDWIRLIMACVTSVQYAVLLNAMIHEAERHKLLHGVRKSSITFSSNVQQATRSRILQLLGMTEIEQAGQYLGFLAHVGQSQTVAFSSLKLKFWTRLNEWREQPLSKAGREVLIKSVLQSPPIYIMGLFYLPLTLCSKLEKIMNRYWWGGGEDTHKIHWMEWRKLALPKKSGGLGFRAFHEFNIAMSELKPTLSLIWRSIWCSKELLKRGCRHLIGDGRGTLIWGDPWIPNDSQFLVQSPHLERCEFQYMRRSDGWTWAFTRNGNYTVRSGYHQAIHMHNHSVDPSSFTTNFRGCHIWVLNIPKKVRLLAWSAYRDILPTMINLQRKRVVVDLECPMCHMDIETVNHCFMACPMARAMWLGSSLSLRVSELHVDNFAGFFEAMTTILGSEQLELFCILCWKLWCCRNEALWEGKTMEPKQIIEKALLFLQEYNAALLSRGRGAASVQRRSETRWRPPDAGFVKINVDGAICAQRELYGLGAVARDSSGEVIAAMMSEGYGQISAEESEACSLRNALRWARDLMIDKLLWRPIVQASSQQSTMILFP</sequence>
<dbReference type="PANTHER" id="PTHR33116:SF86">
    <property type="entry name" value="REVERSE TRANSCRIPTASE DOMAIN-CONTAINING PROTEIN"/>
    <property type="match status" value="1"/>
</dbReference>
<feature type="domain" description="Reverse transcriptase zinc-binding" evidence="2">
    <location>
        <begin position="364"/>
        <end position="457"/>
    </location>
</feature>